<dbReference type="InterPro" id="IPR027385">
    <property type="entry name" value="Beta-barrel_OMP"/>
</dbReference>
<dbReference type="InterPro" id="IPR011250">
    <property type="entry name" value="OMP/PagP_B-barrel"/>
</dbReference>
<feature type="chain" id="PRO_5047170888" evidence="2">
    <location>
        <begin position="20"/>
        <end position="171"/>
    </location>
</feature>
<sequence>MRKLLLVVAVIMAALSVQAQEMYLGGGISLWRNTSKDVTSFSITPDFGYNLNETWAVGGELAYSHESGDAKSNTFAIAPYARYSFYENKIVRLFVDMGLGFSTYKQKHHDAVNGFEIGLKPGLAIKLNDSFSFITKVGFAGYRNDYRGEMGEGFGVDVDGENISIGIDYEF</sequence>
<keyword evidence="1 2" id="KW-0732">Signal</keyword>
<dbReference type="EMBL" id="JACSPQ010000005">
    <property type="protein sequence ID" value="MBD8001969.1"/>
    <property type="molecule type" value="Genomic_DNA"/>
</dbReference>
<dbReference type="SUPFAM" id="SSF56925">
    <property type="entry name" value="OMPA-like"/>
    <property type="match status" value="1"/>
</dbReference>
<dbReference type="Pfam" id="PF13505">
    <property type="entry name" value="OMP_b-brl"/>
    <property type="match status" value="1"/>
</dbReference>
<reference evidence="4 5" key="1">
    <citation type="submission" date="2020-08" db="EMBL/GenBank/DDBJ databases">
        <title>A Genomic Blueprint of the Chicken Gut Microbiome.</title>
        <authorList>
            <person name="Gilroy R."/>
            <person name="Ravi A."/>
            <person name="Getino M."/>
            <person name="Pursley I."/>
            <person name="Horton D.L."/>
            <person name="Alikhan N.-F."/>
            <person name="Baker D."/>
            <person name="Gharbi K."/>
            <person name="Hall N."/>
            <person name="Watson M."/>
            <person name="Adriaenssens E.M."/>
            <person name="Foster-Nyarko E."/>
            <person name="Jarju S."/>
            <person name="Secka A."/>
            <person name="Antonio M."/>
            <person name="Oren A."/>
            <person name="Chaudhuri R."/>
            <person name="La Ragione R.M."/>
            <person name="Hildebrand F."/>
            <person name="Pallen M.J."/>
        </authorList>
    </citation>
    <scope>NUCLEOTIDE SEQUENCE [LARGE SCALE GENOMIC DNA]</scope>
    <source>
        <strain evidence="4 5">Sa1YUN3</strain>
    </source>
</reference>
<feature type="signal peptide" evidence="2">
    <location>
        <begin position="1"/>
        <end position="19"/>
    </location>
</feature>
<evidence type="ECO:0000256" key="1">
    <source>
        <dbReference type="ARBA" id="ARBA00022729"/>
    </source>
</evidence>
<evidence type="ECO:0000313" key="4">
    <source>
        <dbReference type="EMBL" id="MBD8001969.1"/>
    </source>
</evidence>
<evidence type="ECO:0000256" key="2">
    <source>
        <dbReference type="SAM" id="SignalP"/>
    </source>
</evidence>
<protein>
    <submittedName>
        <fullName evidence="4">Porin family protein</fullName>
    </submittedName>
</protein>
<comment type="caution">
    <text evidence="4">The sequence shown here is derived from an EMBL/GenBank/DDBJ whole genome shotgun (WGS) entry which is preliminary data.</text>
</comment>
<dbReference type="RefSeq" id="WP_178255753.1">
    <property type="nucleotide sequence ID" value="NZ_JACSPQ010000005.1"/>
</dbReference>
<name>A0ABR8VB20_9BACT</name>
<dbReference type="Gene3D" id="2.40.160.20">
    <property type="match status" value="1"/>
</dbReference>
<dbReference type="Proteomes" id="UP000616346">
    <property type="component" value="Unassembled WGS sequence"/>
</dbReference>
<evidence type="ECO:0000313" key="5">
    <source>
        <dbReference type="Proteomes" id="UP000616346"/>
    </source>
</evidence>
<accession>A0ABR8VB20</accession>
<proteinExistence type="predicted"/>
<evidence type="ECO:0000259" key="3">
    <source>
        <dbReference type="Pfam" id="PF13505"/>
    </source>
</evidence>
<organism evidence="4 5">
    <name type="scientific">Phocaeicola faecium</name>
    <dbReference type="NCBI Taxonomy" id="2762213"/>
    <lineage>
        <taxon>Bacteria</taxon>
        <taxon>Pseudomonadati</taxon>
        <taxon>Bacteroidota</taxon>
        <taxon>Bacteroidia</taxon>
        <taxon>Bacteroidales</taxon>
        <taxon>Bacteroidaceae</taxon>
        <taxon>Phocaeicola</taxon>
    </lineage>
</organism>
<keyword evidence="5" id="KW-1185">Reference proteome</keyword>
<gene>
    <name evidence="4" type="ORF">H9626_07025</name>
</gene>
<feature type="domain" description="Outer membrane protein beta-barrel" evidence="3">
    <location>
        <begin position="5"/>
        <end position="171"/>
    </location>
</feature>